<dbReference type="GO" id="GO:0000981">
    <property type="term" value="F:DNA-binding transcription factor activity, RNA polymerase II-specific"/>
    <property type="evidence" value="ECO:0007669"/>
    <property type="project" value="TreeGrafter"/>
</dbReference>
<dbReference type="FunFam" id="3.30.160.60:FF:002343">
    <property type="entry name" value="Zinc finger protein 33A"/>
    <property type="match status" value="1"/>
</dbReference>
<proteinExistence type="inferred from homology"/>
<feature type="region of interest" description="Disordered" evidence="11">
    <location>
        <begin position="166"/>
        <end position="267"/>
    </location>
</feature>
<evidence type="ECO:0000256" key="4">
    <source>
        <dbReference type="ARBA" id="ARBA00022737"/>
    </source>
</evidence>
<dbReference type="SMART" id="SM00355">
    <property type="entry name" value="ZnF_C2H2"/>
    <property type="match status" value="8"/>
</dbReference>
<feature type="domain" description="C2H2-type" evidence="12">
    <location>
        <begin position="752"/>
        <end position="779"/>
    </location>
</feature>
<keyword evidence="8" id="KW-0804">Transcription</keyword>
<dbReference type="FunFam" id="3.30.160.60:FF:000139">
    <property type="entry name" value="zinc finger protein 1 homolog"/>
    <property type="match status" value="1"/>
</dbReference>
<dbReference type="Pfam" id="PF00096">
    <property type="entry name" value="zf-C2H2"/>
    <property type="match status" value="7"/>
</dbReference>
<dbReference type="GO" id="GO:0005634">
    <property type="term" value="C:nucleus"/>
    <property type="evidence" value="ECO:0007669"/>
    <property type="project" value="UniProtKB-SubCell"/>
</dbReference>
<keyword evidence="7" id="KW-0805">Transcription regulation</keyword>
<dbReference type="GO" id="GO:0045595">
    <property type="term" value="P:regulation of cell differentiation"/>
    <property type="evidence" value="ECO:0007669"/>
    <property type="project" value="UniProtKB-ARBA"/>
</dbReference>
<dbReference type="Proteomes" id="UP000824782">
    <property type="component" value="Unassembled WGS sequence"/>
</dbReference>
<feature type="region of interest" description="Disordered" evidence="11">
    <location>
        <begin position="1"/>
        <end position="66"/>
    </location>
</feature>
<feature type="region of interest" description="Disordered" evidence="11">
    <location>
        <begin position="290"/>
        <end position="329"/>
    </location>
</feature>
<evidence type="ECO:0000256" key="5">
    <source>
        <dbReference type="ARBA" id="ARBA00022771"/>
    </source>
</evidence>
<dbReference type="PROSITE" id="PS50157">
    <property type="entry name" value="ZINC_FINGER_C2H2_2"/>
    <property type="match status" value="7"/>
</dbReference>
<dbReference type="FunFam" id="3.30.160.60:FF:000056">
    <property type="entry name" value="Zinc finger and SCAN domain-containing 20"/>
    <property type="match status" value="1"/>
</dbReference>
<evidence type="ECO:0000256" key="11">
    <source>
        <dbReference type="SAM" id="MobiDB-lite"/>
    </source>
</evidence>
<dbReference type="PROSITE" id="PS00028">
    <property type="entry name" value="ZINC_FINGER_C2H2_1"/>
    <property type="match status" value="7"/>
</dbReference>
<keyword evidence="14" id="KW-1185">Reference proteome</keyword>
<evidence type="ECO:0000256" key="9">
    <source>
        <dbReference type="ARBA" id="ARBA00023242"/>
    </source>
</evidence>
<dbReference type="InterPro" id="IPR036236">
    <property type="entry name" value="Znf_C2H2_sf"/>
</dbReference>
<feature type="domain" description="C2H2-type" evidence="12">
    <location>
        <begin position="640"/>
        <end position="667"/>
    </location>
</feature>
<dbReference type="FunFam" id="3.30.160.60:FF:000446">
    <property type="entry name" value="Zinc finger protein"/>
    <property type="match status" value="1"/>
</dbReference>
<keyword evidence="9" id="KW-0539">Nucleus</keyword>
<feature type="compositionally biased region" description="Polar residues" evidence="11">
    <location>
        <begin position="290"/>
        <end position="299"/>
    </location>
</feature>
<name>A0AAV6YVW2_ENGPU</name>
<feature type="domain" description="C2H2-type" evidence="12">
    <location>
        <begin position="780"/>
        <end position="807"/>
    </location>
</feature>
<keyword evidence="5 10" id="KW-0863">Zinc-finger</keyword>
<dbReference type="PANTHER" id="PTHR19818:SF158">
    <property type="entry name" value="C2H2-TYPE DOMAIN-CONTAINING PROTEIN-RELATED"/>
    <property type="match status" value="1"/>
</dbReference>
<dbReference type="AlphaFoldDB" id="A0AAV6YVW2"/>
<dbReference type="FunFam" id="3.30.160.60:FF:000624">
    <property type="entry name" value="zinc finger protein 697"/>
    <property type="match status" value="1"/>
</dbReference>
<keyword evidence="6" id="KW-0862">Zinc</keyword>
<evidence type="ECO:0000256" key="7">
    <source>
        <dbReference type="ARBA" id="ARBA00023015"/>
    </source>
</evidence>
<feature type="domain" description="C2H2-type" evidence="12">
    <location>
        <begin position="724"/>
        <end position="751"/>
    </location>
</feature>
<dbReference type="GO" id="GO:0008270">
    <property type="term" value="F:zinc ion binding"/>
    <property type="evidence" value="ECO:0007669"/>
    <property type="project" value="UniProtKB-KW"/>
</dbReference>
<dbReference type="SUPFAM" id="SSF57667">
    <property type="entry name" value="beta-beta-alpha zinc fingers"/>
    <property type="match status" value="4"/>
</dbReference>
<evidence type="ECO:0000256" key="10">
    <source>
        <dbReference type="PROSITE-ProRule" id="PRU00042"/>
    </source>
</evidence>
<evidence type="ECO:0000259" key="12">
    <source>
        <dbReference type="PROSITE" id="PS50157"/>
    </source>
</evidence>
<evidence type="ECO:0000256" key="2">
    <source>
        <dbReference type="ARBA" id="ARBA00006991"/>
    </source>
</evidence>
<reference evidence="13" key="1">
    <citation type="thesis" date="2020" institute="ProQuest LLC" country="789 East Eisenhower Parkway, Ann Arbor, MI, USA">
        <title>Comparative Genomics and Chromosome Evolution.</title>
        <authorList>
            <person name="Mudd A.B."/>
        </authorList>
    </citation>
    <scope>NUCLEOTIDE SEQUENCE</scope>
    <source>
        <strain evidence="13">237g6f4</strain>
        <tissue evidence="13">Blood</tissue>
    </source>
</reference>
<feature type="compositionally biased region" description="Polar residues" evidence="11">
    <location>
        <begin position="206"/>
        <end position="215"/>
    </location>
</feature>
<dbReference type="EMBL" id="WNYA01024019">
    <property type="protein sequence ID" value="KAG8538088.1"/>
    <property type="molecule type" value="Genomic_DNA"/>
</dbReference>
<comment type="caution">
    <text evidence="13">The sequence shown here is derived from an EMBL/GenBank/DDBJ whole genome shotgun (WGS) entry which is preliminary data.</text>
</comment>
<feature type="compositionally biased region" description="Polar residues" evidence="11">
    <location>
        <begin position="10"/>
        <end position="25"/>
    </location>
</feature>
<accession>A0AAV6YVW2</accession>
<feature type="compositionally biased region" description="Basic and acidic residues" evidence="11">
    <location>
        <begin position="89"/>
        <end position="111"/>
    </location>
</feature>
<feature type="compositionally biased region" description="Low complexity" evidence="11">
    <location>
        <begin position="187"/>
        <end position="196"/>
    </location>
</feature>
<feature type="region of interest" description="Disordered" evidence="11">
    <location>
        <begin position="89"/>
        <end position="124"/>
    </location>
</feature>
<feature type="region of interest" description="Disordered" evidence="11">
    <location>
        <begin position="533"/>
        <end position="561"/>
    </location>
</feature>
<dbReference type="Gene3D" id="3.30.160.60">
    <property type="entry name" value="Classic Zinc Finger"/>
    <property type="match status" value="7"/>
</dbReference>
<dbReference type="FunFam" id="3.30.160.60:FF:001290">
    <property type="entry name" value="Zinc finger 45-like"/>
    <property type="match status" value="1"/>
</dbReference>
<evidence type="ECO:0000256" key="6">
    <source>
        <dbReference type="ARBA" id="ARBA00022833"/>
    </source>
</evidence>
<dbReference type="InterPro" id="IPR050329">
    <property type="entry name" value="GLI_C2H2-zinc-finger"/>
</dbReference>
<evidence type="ECO:0000313" key="14">
    <source>
        <dbReference type="Proteomes" id="UP000824782"/>
    </source>
</evidence>
<feature type="compositionally biased region" description="Basic and acidic residues" evidence="11">
    <location>
        <begin position="320"/>
        <end position="329"/>
    </location>
</feature>
<comment type="subcellular location">
    <subcellularLocation>
        <location evidence="1">Nucleus</location>
    </subcellularLocation>
</comment>
<feature type="compositionally biased region" description="Basic and acidic residues" evidence="11">
    <location>
        <begin position="228"/>
        <end position="241"/>
    </location>
</feature>
<dbReference type="PANTHER" id="PTHR19818">
    <property type="entry name" value="ZINC FINGER PROTEIN ZIC AND GLI"/>
    <property type="match status" value="1"/>
</dbReference>
<feature type="domain" description="C2H2-type" evidence="12">
    <location>
        <begin position="456"/>
        <end position="483"/>
    </location>
</feature>
<keyword evidence="4" id="KW-0677">Repeat</keyword>
<evidence type="ECO:0000313" key="13">
    <source>
        <dbReference type="EMBL" id="KAG8538088.1"/>
    </source>
</evidence>
<evidence type="ECO:0000256" key="3">
    <source>
        <dbReference type="ARBA" id="ARBA00022723"/>
    </source>
</evidence>
<evidence type="ECO:0000256" key="8">
    <source>
        <dbReference type="ARBA" id="ARBA00023163"/>
    </source>
</evidence>
<dbReference type="GO" id="GO:0045944">
    <property type="term" value="P:positive regulation of transcription by RNA polymerase II"/>
    <property type="evidence" value="ECO:0007669"/>
    <property type="project" value="UniProtKB-ARBA"/>
</dbReference>
<feature type="compositionally biased region" description="Polar residues" evidence="11">
    <location>
        <begin position="258"/>
        <end position="267"/>
    </location>
</feature>
<protein>
    <recommendedName>
        <fullName evidence="12">C2H2-type domain-containing protein</fullName>
    </recommendedName>
</protein>
<feature type="domain" description="C2H2-type" evidence="12">
    <location>
        <begin position="668"/>
        <end position="695"/>
    </location>
</feature>
<keyword evidence="3" id="KW-0479">Metal-binding</keyword>
<dbReference type="InterPro" id="IPR013087">
    <property type="entry name" value="Znf_C2H2_type"/>
</dbReference>
<sequence length="812" mass="90931">MKKYSDGHENPTSQGQDSPSSNGALTTKERKRTAVVSQETKTLEGSPPDPTRCSKKRIVEGTGLSPEVPELKFLTKNVVAQRHELHGAEMKKAGKCKEKYPNVKREDRKSDTSPGPPQTTTHTTSLEFIKSYSCSKCGRVTHWSNLSSHKKENLVRSASHMCRMCGHHRSSSSATTPGPMVHPLSPSPGSGSGEPPQLMCSLIQDPANSSAQAHSGRSFYVNKKQRGHKEGKNDKTAERLQKSAPKSGVNMDIDKSHPQSSQGAKNSNISINLHPKLQTLVRSSATIVSTADSDLQSRPSRGAKVENLTSISSVEKRRKSGDSGKHEDYTKCEELVLKEQTVDPTSSSQHTNPTTTVSCTVLQKTPHPLPAALKTHSTYVQSCIMNPKNPKPDTVTKSIAKHGNSRCSAEMSQKNCSSGLKKREQALEGMTPVQYRNVLTHHHSLLQKETPAECPCFCKECGKSFQDRKDLKVHKRWHTKEVLKTITGTSASDTTAADTSAQSLENILNSKSCEEKPEKTVDSRDHGVHTKYGECGITENRKDSSNYNQQKKLPKSRPDVLQKTHDHLNPTMKKHFTYGHKISDPTVEAQNPTCDKDYKPCVRSQMKHVHPEHPAESAEKIHILHLKKRYKRPLKGLEPFQCKQCGKIFSRHFTLLQHSTVHTGERPYSCKECGKSFRDGGYLKVHMRLHTKEKPYTCLECGKCFKQNSAFVVHLRTHTDEKPFQCSECGKSFSDRSTLRHHQLIHTGEKPFTCSFCGKKFTQQAHVKRHEKMHTGERPHGCTVCDKRFIDRTKLRKHELTHNRGKVSRSIN</sequence>
<feature type="domain" description="C2H2-type" evidence="12">
    <location>
        <begin position="696"/>
        <end position="723"/>
    </location>
</feature>
<dbReference type="GO" id="GO:0000978">
    <property type="term" value="F:RNA polymerase II cis-regulatory region sequence-specific DNA binding"/>
    <property type="evidence" value="ECO:0007669"/>
    <property type="project" value="TreeGrafter"/>
</dbReference>
<comment type="similarity">
    <text evidence="2">Belongs to the krueppel C2H2-type zinc-finger protein family.</text>
</comment>
<dbReference type="FunFam" id="3.30.160.60:FF:000912">
    <property type="entry name" value="Zinc finger protein 660"/>
    <property type="match status" value="1"/>
</dbReference>
<evidence type="ECO:0000256" key="1">
    <source>
        <dbReference type="ARBA" id="ARBA00004123"/>
    </source>
</evidence>
<dbReference type="GO" id="GO:0000122">
    <property type="term" value="P:negative regulation of transcription by RNA polymerase II"/>
    <property type="evidence" value="ECO:0007669"/>
    <property type="project" value="UniProtKB-ARBA"/>
</dbReference>
<organism evidence="13 14">
    <name type="scientific">Engystomops pustulosus</name>
    <name type="common">Tungara frog</name>
    <name type="synonym">Physalaemus pustulosus</name>
    <dbReference type="NCBI Taxonomy" id="76066"/>
    <lineage>
        <taxon>Eukaryota</taxon>
        <taxon>Metazoa</taxon>
        <taxon>Chordata</taxon>
        <taxon>Craniata</taxon>
        <taxon>Vertebrata</taxon>
        <taxon>Euteleostomi</taxon>
        <taxon>Amphibia</taxon>
        <taxon>Batrachia</taxon>
        <taxon>Anura</taxon>
        <taxon>Neobatrachia</taxon>
        <taxon>Hyloidea</taxon>
        <taxon>Leptodactylidae</taxon>
        <taxon>Leiuperinae</taxon>
        <taxon>Engystomops</taxon>
    </lineage>
</organism>
<gene>
    <name evidence="13" type="ORF">GDO81_023319</name>
</gene>